<dbReference type="AlphaFoldDB" id="D3Q553"/>
<evidence type="ECO:0000313" key="2">
    <source>
        <dbReference type="Proteomes" id="UP000000844"/>
    </source>
</evidence>
<dbReference type="InterPro" id="IPR024479">
    <property type="entry name" value="DUF3866"/>
</dbReference>
<dbReference type="HOGENOM" id="CLU_042007_0_0_11"/>
<protein>
    <recommendedName>
        <fullName evidence="3">DUF3866 domain-containing protein</fullName>
    </recommendedName>
</protein>
<sequence length="373" mass="38520">MTAVLRWRYGTVTGVRRQWRGACEVDVLVEARRADDPATVRALAYVAVVGTPAIGDRVLLNGNALARGLGTGGYAFVVAIPDHLPDDVDDPGHIVKARYTPQQAMFSAVDEPGSAHRRAVTQADDIAAMPVVTADLHSALAPVVAGIRRDAPTARVAYIMTDGGALPAWFSHTLDGLSGLLAGTVTTGQSFGGDLEATNIHTGLLAARHVLEADIAVVTQGPGGLGTSTTWGFSGTACGDAVNAIAVLGGRAVGALRISGADTRRRHRGVSHHSLTAYGRVALATADLPVPDDLEPELSERVAAQLEPLAARHRLVTVKTEGLPEAVAALPVDVSTMGRGLAEDPAYFMACAVAGRHAASLLSDGPGASNLLP</sequence>
<dbReference type="KEGG" id="sna:Snas_4457"/>
<organism evidence="1 2">
    <name type="scientific">Stackebrandtia nassauensis (strain DSM 44728 / CIP 108903 / NRRL B-16338 / NBRC 102104 / LLR-40K-21)</name>
    <dbReference type="NCBI Taxonomy" id="446470"/>
    <lineage>
        <taxon>Bacteria</taxon>
        <taxon>Bacillati</taxon>
        <taxon>Actinomycetota</taxon>
        <taxon>Actinomycetes</taxon>
        <taxon>Glycomycetales</taxon>
        <taxon>Glycomycetaceae</taxon>
        <taxon>Stackebrandtia</taxon>
    </lineage>
</organism>
<reference evidence="1 2" key="1">
    <citation type="journal article" date="2009" name="Stand. Genomic Sci.">
        <title>Complete genome sequence of Stackebrandtia nassauensis type strain (LLR-40K-21).</title>
        <authorList>
            <person name="Munk C."/>
            <person name="Lapidus A."/>
            <person name="Copeland A."/>
            <person name="Jando M."/>
            <person name="Mayilraj S."/>
            <person name="Glavina Del Rio T."/>
            <person name="Nolan M."/>
            <person name="Chen F."/>
            <person name="Lucas S."/>
            <person name="Tice H."/>
            <person name="Cheng J.F."/>
            <person name="Han C."/>
            <person name="Detter J.C."/>
            <person name="Bruce D."/>
            <person name="Goodwin L."/>
            <person name="Chain P."/>
            <person name="Pitluck S."/>
            <person name="Goker M."/>
            <person name="Ovchinikova G."/>
            <person name="Pati A."/>
            <person name="Ivanova N."/>
            <person name="Mavromatis K."/>
            <person name="Chen A."/>
            <person name="Palaniappan K."/>
            <person name="Land M."/>
            <person name="Hauser L."/>
            <person name="Chang Y.J."/>
            <person name="Jeffries C.D."/>
            <person name="Bristow J."/>
            <person name="Eisen J.A."/>
            <person name="Markowitz V."/>
            <person name="Hugenholtz P."/>
            <person name="Kyrpides N.C."/>
            <person name="Klenk H.P."/>
        </authorList>
    </citation>
    <scope>NUCLEOTIDE SEQUENCE [LARGE SCALE GENOMIC DNA]</scope>
    <source>
        <strain evidence="2">DSM 44728 / CIP 108903 / NRRL B-16338 / NBRC 102104 / LLR-40K-21</strain>
    </source>
</reference>
<dbReference type="STRING" id="446470.Snas_4457"/>
<dbReference type="Proteomes" id="UP000000844">
    <property type="component" value="Chromosome"/>
</dbReference>
<dbReference type="Pfam" id="PF12982">
    <property type="entry name" value="DUF3866"/>
    <property type="match status" value="1"/>
</dbReference>
<accession>D3Q553</accession>
<evidence type="ECO:0008006" key="3">
    <source>
        <dbReference type="Google" id="ProtNLM"/>
    </source>
</evidence>
<proteinExistence type="predicted"/>
<evidence type="ECO:0000313" key="1">
    <source>
        <dbReference type="EMBL" id="ADD44102.1"/>
    </source>
</evidence>
<keyword evidence="2" id="KW-1185">Reference proteome</keyword>
<dbReference type="EMBL" id="CP001778">
    <property type="protein sequence ID" value="ADD44102.1"/>
    <property type="molecule type" value="Genomic_DNA"/>
</dbReference>
<gene>
    <name evidence="1" type="ordered locus">Snas_4457</name>
</gene>
<dbReference type="eggNOG" id="COG3502">
    <property type="taxonomic scope" value="Bacteria"/>
</dbReference>
<name>D3Q553_STANL</name>